<dbReference type="InterPro" id="IPR012132">
    <property type="entry name" value="GMC_OxRdtase"/>
</dbReference>
<dbReference type="AlphaFoldDB" id="A0A1M3TVR9"/>
<dbReference type="EMBL" id="KV878237">
    <property type="protein sequence ID" value="OJZ90682.1"/>
    <property type="molecule type" value="Genomic_DNA"/>
</dbReference>
<dbReference type="InterPro" id="IPR007867">
    <property type="entry name" value="GMC_OxRtase_C"/>
</dbReference>
<organism evidence="4 5">
    <name type="scientific">Aspergillus luchuensis (strain CBS 106.47)</name>
    <dbReference type="NCBI Taxonomy" id="1137211"/>
    <lineage>
        <taxon>Eukaryota</taxon>
        <taxon>Fungi</taxon>
        <taxon>Dikarya</taxon>
        <taxon>Ascomycota</taxon>
        <taxon>Pezizomycotina</taxon>
        <taxon>Eurotiomycetes</taxon>
        <taxon>Eurotiomycetidae</taxon>
        <taxon>Eurotiales</taxon>
        <taxon>Aspergillaceae</taxon>
        <taxon>Aspergillus</taxon>
        <taxon>Aspergillus subgen. Circumdati</taxon>
    </lineage>
</organism>
<gene>
    <name evidence="4" type="ORF">ASPFODRAFT_77819</name>
</gene>
<proteinExistence type="inferred from homology"/>
<dbReference type="PROSITE" id="PS00624">
    <property type="entry name" value="GMC_OXRED_2"/>
    <property type="match status" value="1"/>
</dbReference>
<dbReference type="InterPro" id="IPR036188">
    <property type="entry name" value="FAD/NAD-bd_sf"/>
</dbReference>
<reference evidence="5" key="1">
    <citation type="journal article" date="2017" name="Genome Biol.">
        <title>Comparative genomics reveals high biological diversity and specific adaptations in the industrially and medically important fungal genus Aspergillus.</title>
        <authorList>
            <person name="de Vries R.P."/>
            <person name="Riley R."/>
            <person name="Wiebenga A."/>
            <person name="Aguilar-Osorio G."/>
            <person name="Amillis S."/>
            <person name="Uchima C.A."/>
            <person name="Anderluh G."/>
            <person name="Asadollahi M."/>
            <person name="Askin M."/>
            <person name="Barry K."/>
            <person name="Battaglia E."/>
            <person name="Bayram O."/>
            <person name="Benocci T."/>
            <person name="Braus-Stromeyer S.A."/>
            <person name="Caldana C."/>
            <person name="Canovas D."/>
            <person name="Cerqueira G.C."/>
            <person name="Chen F."/>
            <person name="Chen W."/>
            <person name="Choi C."/>
            <person name="Clum A."/>
            <person name="Dos Santos R.A."/>
            <person name="Damasio A.R."/>
            <person name="Diallinas G."/>
            <person name="Emri T."/>
            <person name="Fekete E."/>
            <person name="Flipphi M."/>
            <person name="Freyberg S."/>
            <person name="Gallo A."/>
            <person name="Gournas C."/>
            <person name="Habgood R."/>
            <person name="Hainaut M."/>
            <person name="Harispe M.L."/>
            <person name="Henrissat B."/>
            <person name="Hilden K.S."/>
            <person name="Hope R."/>
            <person name="Hossain A."/>
            <person name="Karabika E."/>
            <person name="Karaffa L."/>
            <person name="Karanyi Z."/>
            <person name="Krasevec N."/>
            <person name="Kuo A."/>
            <person name="Kusch H."/>
            <person name="LaButti K."/>
            <person name="Lagendijk E.L."/>
            <person name="Lapidus A."/>
            <person name="Levasseur A."/>
            <person name="Lindquist E."/>
            <person name="Lipzen A."/>
            <person name="Logrieco A.F."/>
            <person name="MacCabe A."/>
            <person name="Maekelae M.R."/>
            <person name="Malavazi I."/>
            <person name="Melin P."/>
            <person name="Meyer V."/>
            <person name="Mielnichuk N."/>
            <person name="Miskei M."/>
            <person name="Molnar A.P."/>
            <person name="Mule G."/>
            <person name="Ngan C.Y."/>
            <person name="Orejas M."/>
            <person name="Orosz E."/>
            <person name="Ouedraogo J.P."/>
            <person name="Overkamp K.M."/>
            <person name="Park H.-S."/>
            <person name="Perrone G."/>
            <person name="Piumi F."/>
            <person name="Punt P.J."/>
            <person name="Ram A.F."/>
            <person name="Ramon A."/>
            <person name="Rauscher S."/>
            <person name="Record E."/>
            <person name="Riano-Pachon D.M."/>
            <person name="Robert V."/>
            <person name="Roehrig J."/>
            <person name="Ruller R."/>
            <person name="Salamov A."/>
            <person name="Salih N.S."/>
            <person name="Samson R.A."/>
            <person name="Sandor E."/>
            <person name="Sanguinetti M."/>
            <person name="Schuetze T."/>
            <person name="Sepcic K."/>
            <person name="Shelest E."/>
            <person name="Sherlock G."/>
            <person name="Sophianopoulou V."/>
            <person name="Squina F.M."/>
            <person name="Sun H."/>
            <person name="Susca A."/>
            <person name="Todd R.B."/>
            <person name="Tsang A."/>
            <person name="Unkles S.E."/>
            <person name="van de Wiele N."/>
            <person name="van Rossen-Uffink D."/>
            <person name="Oliveira J.V."/>
            <person name="Vesth T.C."/>
            <person name="Visser J."/>
            <person name="Yu J.-H."/>
            <person name="Zhou M."/>
            <person name="Andersen M.R."/>
            <person name="Archer D.B."/>
            <person name="Baker S.E."/>
            <person name="Benoit I."/>
            <person name="Brakhage A.A."/>
            <person name="Braus G.H."/>
            <person name="Fischer R."/>
            <person name="Frisvad J.C."/>
            <person name="Goldman G.H."/>
            <person name="Houbraken J."/>
            <person name="Oakley B."/>
            <person name="Pocsi I."/>
            <person name="Scazzocchio C."/>
            <person name="Seiboth B."/>
            <person name="vanKuyk P.A."/>
            <person name="Wortman J."/>
            <person name="Dyer P.S."/>
            <person name="Grigoriev I.V."/>
        </authorList>
    </citation>
    <scope>NUCLEOTIDE SEQUENCE [LARGE SCALE GENOMIC DNA]</scope>
    <source>
        <strain evidence="5">CBS 106.47</strain>
    </source>
</reference>
<sequence length="481" mass="51653">MMASTLPHKTDYLIIGVLILESGPDCTADPRVKDPSAWRSLCGSELDWQLKTVPQAGLNGREEEQTAGKMLGGSSALNGSAWVPPSQAVQVTYPALEEGTPTEPLINAWNEALKDQGYDFTSNILGGPKTIGTRAYTAATDPDSHSRSSTSTYAQEKRSNLRIITGATVRKIPFNPELERSDRPNPRAVATGVEAELDGQIVSISTEKDVILAAGAFHTPKILELSGVGQKDRLTELGIPVVMDLPGVGENVQNHVWSISPTPLKVEGVQPGIKTLAFTHLDKDEQENLISDDPNDQTSDRVIKSILRNPDNASACLALSAMPGGVALLVAISSFPFSRGSCHCSSANIDAKPTVDPQFFANELDIETMARHVQNLYKLSNAPTFQDILQPLEVPQLETIKSTLRGGSALATHHSCGTAAMLPREAGGVVNENLRVYGTKNVRVVDASVFPLIPHANPMSTVYAVAEKAVDMMNEPDVSEY</sequence>
<name>A0A1M3TVR9_ASPLC</name>
<dbReference type="GO" id="GO:0050660">
    <property type="term" value="F:flavin adenine dinucleotide binding"/>
    <property type="evidence" value="ECO:0007669"/>
    <property type="project" value="InterPro"/>
</dbReference>
<dbReference type="VEuPathDB" id="FungiDB:ASPFODRAFT_77819"/>
<dbReference type="Gene3D" id="3.50.50.60">
    <property type="entry name" value="FAD/NAD(P)-binding domain"/>
    <property type="match status" value="3"/>
</dbReference>
<feature type="domain" description="Glucose-methanol-choline oxidoreductase N-terminal" evidence="3">
    <location>
        <begin position="215"/>
        <end position="229"/>
    </location>
</feature>
<dbReference type="Pfam" id="PF00732">
    <property type="entry name" value="GMC_oxred_N"/>
    <property type="match status" value="1"/>
</dbReference>
<evidence type="ECO:0000313" key="5">
    <source>
        <dbReference type="Proteomes" id="UP000184063"/>
    </source>
</evidence>
<dbReference type="SUPFAM" id="SSF54373">
    <property type="entry name" value="FAD-linked reductases, C-terminal domain"/>
    <property type="match status" value="1"/>
</dbReference>
<evidence type="ECO:0000256" key="2">
    <source>
        <dbReference type="PIRSR" id="PIRSR000137-2"/>
    </source>
</evidence>
<evidence type="ECO:0000259" key="3">
    <source>
        <dbReference type="PROSITE" id="PS00624"/>
    </source>
</evidence>
<evidence type="ECO:0000313" key="4">
    <source>
        <dbReference type="EMBL" id="OJZ90682.1"/>
    </source>
</evidence>
<comment type="similarity">
    <text evidence="1">Belongs to the GMC oxidoreductase family.</text>
</comment>
<dbReference type="Pfam" id="PF05199">
    <property type="entry name" value="GMC_oxred_C"/>
    <property type="match status" value="1"/>
</dbReference>
<dbReference type="PANTHER" id="PTHR11552">
    <property type="entry name" value="GLUCOSE-METHANOL-CHOLINE GMC OXIDOREDUCTASE"/>
    <property type="match status" value="1"/>
</dbReference>
<keyword evidence="2" id="KW-0285">Flavoprotein</keyword>
<dbReference type="PANTHER" id="PTHR11552:SF210">
    <property type="entry name" value="GLUCOSE-METHANOL-CHOLINE OXIDOREDUCTASE N-TERMINAL DOMAIN-CONTAINING PROTEIN-RELATED"/>
    <property type="match status" value="1"/>
</dbReference>
<dbReference type="Proteomes" id="UP000184063">
    <property type="component" value="Unassembled WGS sequence"/>
</dbReference>
<feature type="binding site" evidence="2">
    <location>
        <position position="169"/>
    </location>
    <ligand>
        <name>FAD</name>
        <dbReference type="ChEBI" id="CHEBI:57692"/>
    </ligand>
</feature>
<comment type="cofactor">
    <cofactor evidence="2">
        <name>FAD</name>
        <dbReference type="ChEBI" id="CHEBI:57692"/>
    </cofactor>
</comment>
<dbReference type="OrthoDB" id="4367421at2759"/>
<protein>
    <submittedName>
        <fullName evidence="4">GMC oxidoreductase</fullName>
    </submittedName>
</protein>
<accession>A0A1M3TVR9</accession>
<dbReference type="PIRSF" id="PIRSF000137">
    <property type="entry name" value="Alcohol_oxidase"/>
    <property type="match status" value="1"/>
</dbReference>
<keyword evidence="2" id="KW-0274">FAD</keyword>
<dbReference type="Gene3D" id="3.30.560.10">
    <property type="entry name" value="Glucose Oxidase, domain 3"/>
    <property type="match status" value="3"/>
</dbReference>
<evidence type="ECO:0000256" key="1">
    <source>
        <dbReference type="ARBA" id="ARBA00010790"/>
    </source>
</evidence>
<dbReference type="SUPFAM" id="SSF51905">
    <property type="entry name" value="FAD/NAD(P)-binding domain"/>
    <property type="match status" value="1"/>
</dbReference>
<dbReference type="GO" id="GO:0016614">
    <property type="term" value="F:oxidoreductase activity, acting on CH-OH group of donors"/>
    <property type="evidence" value="ECO:0007669"/>
    <property type="project" value="InterPro"/>
</dbReference>
<dbReference type="InterPro" id="IPR000172">
    <property type="entry name" value="GMC_OxRdtase_N"/>
</dbReference>